<sequence length="1204" mass="135291">MLPQKPFAEDKPYITYHTENRSWQDQWCEEAESDTPLNRFLNIKECSPRGSYETPEFKTIGLDRALENIRARQPFNSVEPAAWMHDQCGIEPREYNGVMSMQKLHEVLLMKRFDEEGYPDALTRRIHIPNPTSESLGVLVHHVTSSHRQELKEFLLRHIQGHRNKAFVWFDISGAGMTFSMTFHFPSFVWKEWSKEEVGARQDRRKKVDGSPWRKSEDLSYLCGTTLSKHQGSIDMLHETQQSLIITGFDRRMWTLHSLTDSYFYSPNPYNEDTLEHYECDTLEHYEGDTLAEEPEIFYDPITLGEHQADLPVDDPREFFFLILQIRLSQALEEWKNINYQLRRRVDMGPERFGELSHTQELTARSARARGEEIEHRHSWFEKTNNLLTRLRGSLSSKIDALKGFMAEPQPDIDLTPRIAASYQKLRRLVKGLEEVRDGIQDVQKNCVDFGSELEFHIGFHQGHNEIVLQYWNVNVVQVMTPFALAAGITQSEVISLGPKWAQFLSLTAALFVITWCIDPKLSPLKGCVISVARPLKPLNLSNTPHQFPPGGSVPSSRRPQPKMASLTMTLLELSTQLAGLGLESEMPDIPAADLLVKPLDIFRSHLANLVASALGCDVSLAYDSIRLSNDVSQGDLEVVLPKLKLKDLDPSETLQESPLFASPYADGAIIRFVFSAASLPRLLFPYIEDRKSSYGEHKLRGLVNPSDHDTGRRKVVVEFSSPNVGKEFNGHHLRSTLIGTFVSNIHACMGWDVVRLNYLGDWGKELALLAIGFKKFGSEEALQADPTGHMLDVFSKIRELIQPELDAYKCAKDEGRSTSDVESAGLWAERDSFFKSLEAGDEDCASLWKKFRDLYIDHLDTSYQRLGIKFDVYSGESQVKPETMAEVEAALKDEGVLEEVDGSWVLNFEKHGGKAGKGLGTQTIRGRNGSTTYLLRDIAAAIDRERQHSYDKMIYIVSFRQDMHFQQVFLALKLMKRDDIEGKLQHVSFGDVQGMTEHFQKPLVLGNILDEYGISASEMTGEGGEPAAESRRPAQHKGLLFEDSCGRKRSQTHMFDPSKAKTNEGYAGIQLQALYDNIGVAMAQLDTTEVEAVGLDCSVLEDEGTLEILGILARYPETTAAAFNSLEPHTVSAYLSTLATALANHLADNNGEGQEVGASAQDGEAAGDADTGGEESLGAKRARLELYRCARQVLENGMMVLGA</sequence>
<dbReference type="Gene3D" id="3.40.50.620">
    <property type="entry name" value="HUPs"/>
    <property type="match status" value="1"/>
</dbReference>
<dbReference type="InterPro" id="IPR035684">
    <property type="entry name" value="ArgRS_core"/>
</dbReference>
<evidence type="ECO:0000256" key="4">
    <source>
        <dbReference type="ARBA" id="ARBA00022741"/>
    </source>
</evidence>
<comment type="catalytic activity">
    <reaction evidence="8">
        <text>tRNA(Arg) + L-arginine + ATP = L-arginyl-tRNA(Arg) + AMP + diphosphate</text>
        <dbReference type="Rhea" id="RHEA:20301"/>
        <dbReference type="Rhea" id="RHEA-COMP:9658"/>
        <dbReference type="Rhea" id="RHEA-COMP:9673"/>
        <dbReference type="ChEBI" id="CHEBI:30616"/>
        <dbReference type="ChEBI" id="CHEBI:32682"/>
        <dbReference type="ChEBI" id="CHEBI:33019"/>
        <dbReference type="ChEBI" id="CHEBI:78442"/>
        <dbReference type="ChEBI" id="CHEBI:78513"/>
        <dbReference type="ChEBI" id="CHEBI:456215"/>
        <dbReference type="EC" id="6.1.1.19"/>
    </reaction>
</comment>
<gene>
    <name evidence="11" type="primary">RARS</name>
    <name evidence="11" type="ORF">O9K51_11193</name>
</gene>
<dbReference type="GO" id="GO:0032543">
    <property type="term" value="P:mitochondrial translation"/>
    <property type="evidence" value="ECO:0007669"/>
    <property type="project" value="TreeGrafter"/>
</dbReference>
<evidence type="ECO:0000313" key="12">
    <source>
        <dbReference type="Proteomes" id="UP001163105"/>
    </source>
</evidence>
<dbReference type="GO" id="GO:0004814">
    <property type="term" value="F:arginine-tRNA ligase activity"/>
    <property type="evidence" value="ECO:0007669"/>
    <property type="project" value="UniProtKB-EC"/>
</dbReference>
<evidence type="ECO:0000256" key="9">
    <source>
        <dbReference type="SAM" id="MobiDB-lite"/>
    </source>
</evidence>
<keyword evidence="4" id="KW-0547">Nucleotide-binding</keyword>
<dbReference type="Pfam" id="PF05746">
    <property type="entry name" value="DALR_1"/>
    <property type="match status" value="1"/>
</dbReference>
<dbReference type="SUPFAM" id="SSF47323">
    <property type="entry name" value="Anticodon-binding domain of a subclass of class I aminoacyl-tRNA synthetases"/>
    <property type="match status" value="1"/>
</dbReference>
<evidence type="ECO:0000256" key="6">
    <source>
        <dbReference type="ARBA" id="ARBA00022917"/>
    </source>
</evidence>
<keyword evidence="7" id="KW-0030">Aminoacyl-tRNA synthetase</keyword>
<name>A0AB34FAU7_9HYPO</name>
<dbReference type="EC" id="6.1.1.19" evidence="2"/>
<dbReference type="GO" id="GO:0005739">
    <property type="term" value="C:mitochondrion"/>
    <property type="evidence" value="ECO:0007669"/>
    <property type="project" value="TreeGrafter"/>
</dbReference>
<keyword evidence="12" id="KW-1185">Reference proteome</keyword>
<keyword evidence="5" id="KW-0067">ATP-binding</keyword>
<evidence type="ECO:0000259" key="10">
    <source>
        <dbReference type="SMART" id="SM00836"/>
    </source>
</evidence>
<evidence type="ECO:0000256" key="7">
    <source>
        <dbReference type="ARBA" id="ARBA00023146"/>
    </source>
</evidence>
<evidence type="ECO:0000256" key="3">
    <source>
        <dbReference type="ARBA" id="ARBA00022598"/>
    </source>
</evidence>
<dbReference type="GO" id="GO:0005524">
    <property type="term" value="F:ATP binding"/>
    <property type="evidence" value="ECO:0007669"/>
    <property type="project" value="UniProtKB-KW"/>
</dbReference>
<dbReference type="PRINTS" id="PR01038">
    <property type="entry name" value="TRNASYNTHARG"/>
</dbReference>
<reference evidence="11" key="1">
    <citation type="submission" date="2023-01" db="EMBL/GenBank/DDBJ databases">
        <title>The growth and conidiation of Purpureocillium lavendulum are regulated by nitrogen source and histone H3K14 acetylation.</title>
        <authorList>
            <person name="Tang P."/>
            <person name="Han J."/>
            <person name="Zhang C."/>
            <person name="Tang P."/>
            <person name="Qi F."/>
            <person name="Zhang K."/>
            <person name="Liang L."/>
        </authorList>
    </citation>
    <scope>NUCLEOTIDE SEQUENCE</scope>
    <source>
        <strain evidence="11">YMF1.00683</strain>
    </source>
</reference>
<dbReference type="EMBL" id="JAQHRD010000025">
    <property type="protein sequence ID" value="KAJ6436285.1"/>
    <property type="molecule type" value="Genomic_DNA"/>
</dbReference>
<keyword evidence="3 11" id="KW-0436">Ligase</keyword>
<dbReference type="Pfam" id="PF00750">
    <property type="entry name" value="tRNA-synt_1d"/>
    <property type="match status" value="1"/>
</dbReference>
<protein>
    <recommendedName>
        <fullName evidence="2">arginine--tRNA ligase</fullName>
        <ecNumber evidence="2">6.1.1.19</ecNumber>
    </recommendedName>
</protein>
<dbReference type="InterPro" id="IPR008909">
    <property type="entry name" value="DALR_anticod-bd"/>
</dbReference>
<evidence type="ECO:0000256" key="5">
    <source>
        <dbReference type="ARBA" id="ARBA00022840"/>
    </source>
</evidence>
<dbReference type="AlphaFoldDB" id="A0AB34FAU7"/>
<dbReference type="InterPro" id="IPR009080">
    <property type="entry name" value="tRNAsynth_Ia_anticodon-bd"/>
</dbReference>
<dbReference type="Gene3D" id="1.10.730.10">
    <property type="entry name" value="Isoleucyl-tRNA Synthetase, Domain 1"/>
    <property type="match status" value="1"/>
</dbReference>
<comment type="similarity">
    <text evidence="1">Belongs to the class-I aminoacyl-tRNA synthetase family.</text>
</comment>
<dbReference type="Proteomes" id="UP001163105">
    <property type="component" value="Unassembled WGS sequence"/>
</dbReference>
<dbReference type="SUPFAM" id="SSF52374">
    <property type="entry name" value="Nucleotidylyl transferase"/>
    <property type="match status" value="1"/>
</dbReference>
<comment type="caution">
    <text evidence="11">The sequence shown here is derived from an EMBL/GenBank/DDBJ whole genome shotgun (WGS) entry which is preliminary data.</text>
</comment>
<accession>A0AB34FAU7</accession>
<dbReference type="Gene3D" id="3.30.1360.70">
    <property type="entry name" value="Arginyl tRNA synthetase N-terminal domain"/>
    <property type="match status" value="1"/>
</dbReference>
<dbReference type="GO" id="GO:0006420">
    <property type="term" value="P:arginyl-tRNA aminoacylation"/>
    <property type="evidence" value="ECO:0007669"/>
    <property type="project" value="InterPro"/>
</dbReference>
<dbReference type="InterPro" id="IPR036695">
    <property type="entry name" value="Arg-tRNA-synth_N_sf"/>
</dbReference>
<dbReference type="PANTHER" id="PTHR11956:SF11">
    <property type="entry name" value="ARGININE--TRNA LIGASE, MITOCHONDRIAL-RELATED"/>
    <property type="match status" value="1"/>
</dbReference>
<evidence type="ECO:0000313" key="11">
    <source>
        <dbReference type="EMBL" id="KAJ6436285.1"/>
    </source>
</evidence>
<dbReference type="InterPro" id="IPR014729">
    <property type="entry name" value="Rossmann-like_a/b/a_fold"/>
</dbReference>
<feature type="region of interest" description="Disordered" evidence="9">
    <location>
        <begin position="1150"/>
        <end position="1175"/>
    </location>
</feature>
<organism evidence="11 12">
    <name type="scientific">Purpureocillium lavendulum</name>
    <dbReference type="NCBI Taxonomy" id="1247861"/>
    <lineage>
        <taxon>Eukaryota</taxon>
        <taxon>Fungi</taxon>
        <taxon>Dikarya</taxon>
        <taxon>Ascomycota</taxon>
        <taxon>Pezizomycotina</taxon>
        <taxon>Sordariomycetes</taxon>
        <taxon>Hypocreomycetidae</taxon>
        <taxon>Hypocreales</taxon>
        <taxon>Ophiocordycipitaceae</taxon>
        <taxon>Purpureocillium</taxon>
    </lineage>
</organism>
<proteinExistence type="inferred from homology"/>
<keyword evidence="6" id="KW-0648">Protein biosynthesis</keyword>
<evidence type="ECO:0000256" key="1">
    <source>
        <dbReference type="ARBA" id="ARBA00005594"/>
    </source>
</evidence>
<dbReference type="SMART" id="SM00836">
    <property type="entry name" value="DALR_1"/>
    <property type="match status" value="1"/>
</dbReference>
<evidence type="ECO:0000256" key="2">
    <source>
        <dbReference type="ARBA" id="ARBA00012837"/>
    </source>
</evidence>
<evidence type="ECO:0000256" key="8">
    <source>
        <dbReference type="ARBA" id="ARBA00049339"/>
    </source>
</evidence>
<dbReference type="PANTHER" id="PTHR11956">
    <property type="entry name" value="ARGINYL-TRNA SYNTHETASE"/>
    <property type="match status" value="1"/>
</dbReference>
<dbReference type="SUPFAM" id="SSF55190">
    <property type="entry name" value="Arginyl-tRNA synthetase (ArgRS), N-terminal 'additional' domain"/>
    <property type="match status" value="1"/>
</dbReference>
<dbReference type="InterPro" id="IPR001278">
    <property type="entry name" value="Arg-tRNA-ligase"/>
</dbReference>
<feature type="domain" description="DALR anticodon binding" evidence="10">
    <location>
        <begin position="1070"/>
        <end position="1202"/>
    </location>
</feature>